<proteinExistence type="evidence at transcript level"/>
<accession>A0A7G7WZ52</accession>
<feature type="signal peptide" evidence="2">
    <location>
        <begin position="1"/>
        <end position="19"/>
    </location>
</feature>
<feature type="chain" id="PRO_5028921441" evidence="2">
    <location>
        <begin position="20"/>
        <end position="615"/>
    </location>
</feature>
<dbReference type="InterPro" id="IPR008983">
    <property type="entry name" value="Tumour_necrosis_fac-like_dom"/>
</dbReference>
<feature type="region of interest" description="Disordered" evidence="1">
    <location>
        <begin position="581"/>
        <end position="615"/>
    </location>
</feature>
<keyword evidence="2" id="KW-0732">Signal</keyword>
<protein>
    <submittedName>
        <fullName evidence="3">Toxin candidate TRINITY_DN21013_c3_g1_i2</fullName>
    </submittedName>
</protein>
<feature type="compositionally biased region" description="Basic residues" evidence="1">
    <location>
        <begin position="590"/>
        <end position="615"/>
    </location>
</feature>
<dbReference type="SUPFAM" id="SSF49842">
    <property type="entry name" value="TNF-like"/>
    <property type="match status" value="1"/>
</dbReference>
<sequence>MAFRYSVCLLLLRCLCVTSQDVLYFPPMTLGRSFDYSKLDIGKEVFPAEALEQSVHTIPQEKVKFESRVLRSSKDVGSTLHVSGQLSLKLKMGLLSIKGSGEYIKDTSNKDNIVEMLINIQYQTETVTVLRSAEPYADWFTRKNIIGKHYIRAITYGGELIASLKFETKTATEKEKIEAELDAGLSMGGGSVLDAKIEGTFLKTVELASSNADLSIKIFSTADIEEQPKDLKSFVSIIENFVQKVASGQHKGVPIRAHLSPLSQLKGATPQHEFKYQRLLKVTMETLEEYYDDIITTINAMDEWLNSRECVIDDVMEQKLAVFQRNMAQVNRQLVGVMTSLNLNELNTNPMNEINTIDDIYYGDTVNRMPRKFYREFKKIIDAENKAPQLVSELEGYLSVVNHFIPSKKETQAEYERKVKEQLRGPNGEDRTTNFYVEEVYKVQVYTYNSIDALLGRPRSVLLKHGKLTFKTERKFSTTYSQVGRDGTFVAPIQGVYLLSLQLTLKVDQEMHIRYDKNANQYLYDSDSESMCPRTTTHISHPMFVFLKKGQSLDVTLTGGELESLETSSISGTLVLRTNTEFVPNQKEKKPQKHNPKGSKKKKKKKYKKYKKPKF</sequence>
<reference evidence="3" key="2">
    <citation type="submission" date="2020-07" db="EMBL/GenBank/DDBJ databases">
        <authorList>
            <person name="Klompen A.L."/>
            <person name="Macrander J."/>
            <person name="Reitzel A.M."/>
            <person name="Stampar S.N."/>
        </authorList>
    </citation>
    <scope>NUCLEOTIDE SEQUENCE</scope>
</reference>
<evidence type="ECO:0000256" key="2">
    <source>
        <dbReference type="SAM" id="SignalP"/>
    </source>
</evidence>
<evidence type="ECO:0000313" key="3">
    <source>
        <dbReference type="EMBL" id="QNH72541.1"/>
    </source>
</evidence>
<dbReference type="EMBL" id="MT747607">
    <property type="protein sequence ID" value="QNH72541.1"/>
    <property type="molecule type" value="mRNA"/>
</dbReference>
<evidence type="ECO:0000256" key="1">
    <source>
        <dbReference type="SAM" id="MobiDB-lite"/>
    </source>
</evidence>
<name>A0A7G7WZ52_9CNID</name>
<dbReference type="AlphaFoldDB" id="A0A7G7WZ52"/>
<organism evidence="3">
    <name type="scientific">Ceriantheomorphe brasiliensis</name>
    <dbReference type="NCBI Taxonomy" id="1048506"/>
    <lineage>
        <taxon>Eukaryota</taxon>
        <taxon>Metazoa</taxon>
        <taxon>Cnidaria</taxon>
        <taxon>Anthozoa</taxon>
        <taxon>Ceriantharia</taxon>
        <taxon>Spirularia</taxon>
        <taxon>Cerianthidae</taxon>
        <taxon>Ceriantheomorphe</taxon>
    </lineage>
</organism>
<dbReference type="Gene3D" id="2.60.120.40">
    <property type="match status" value="1"/>
</dbReference>
<reference evidence="3" key="1">
    <citation type="journal article" date="2020" name="Mar. Drugs">
        <title>Transcriptomic Analysis of Four Cerianthid (Cnidaria, Ceriantharia) Venoms.</title>
        <authorList>
            <person name="Klompen A.M.L."/>
            <person name="Macrander J."/>
            <person name="Reitzel A.M."/>
            <person name="Stampar S.N."/>
        </authorList>
    </citation>
    <scope>NUCLEOTIDE SEQUENCE</scope>
</reference>